<feature type="chain" id="PRO_5027080956" evidence="1">
    <location>
        <begin position="23"/>
        <end position="156"/>
    </location>
</feature>
<feature type="signal peptide" evidence="1">
    <location>
        <begin position="1"/>
        <end position="22"/>
    </location>
</feature>
<gene>
    <name evidence="2" type="ORF">AVDCRST_MAG59-4568</name>
</gene>
<reference evidence="2" key="1">
    <citation type="submission" date="2020-02" db="EMBL/GenBank/DDBJ databases">
        <authorList>
            <person name="Meier V. D."/>
        </authorList>
    </citation>
    <scope>NUCLEOTIDE SEQUENCE</scope>
    <source>
        <strain evidence="2">AVDCRST_MAG59</strain>
    </source>
</reference>
<organism evidence="2">
    <name type="scientific">uncultured Thermomicrobiales bacterium</name>
    <dbReference type="NCBI Taxonomy" id="1645740"/>
    <lineage>
        <taxon>Bacteria</taxon>
        <taxon>Pseudomonadati</taxon>
        <taxon>Thermomicrobiota</taxon>
        <taxon>Thermomicrobia</taxon>
        <taxon>Thermomicrobiales</taxon>
        <taxon>environmental samples</taxon>
    </lineage>
</organism>
<name>A0A6J4VJG1_9BACT</name>
<protein>
    <submittedName>
        <fullName evidence="2">Uncharacterized protein</fullName>
    </submittedName>
</protein>
<proteinExistence type="predicted"/>
<evidence type="ECO:0000313" key="2">
    <source>
        <dbReference type="EMBL" id="CAA9579714.1"/>
    </source>
</evidence>
<dbReference type="AlphaFoldDB" id="A0A6J4VJG1"/>
<dbReference type="EMBL" id="CADCWF010000335">
    <property type="protein sequence ID" value="CAA9579714.1"/>
    <property type="molecule type" value="Genomic_DNA"/>
</dbReference>
<accession>A0A6J4VJG1</accession>
<keyword evidence="1" id="KW-0732">Signal</keyword>
<sequence length="156" mass="16754">MTERSKTAGWIRTAALAIGAMAASLAPVLGGGAAAQDVPGWIALQIWECPAGMTAETLDPWSCWVSEQEVAAEIWAGDGTPLLGTWDAYYDGWTWTWDWLTVGPPEAPVPYQIVQTVPPAGSAGWIVQYAMAEGDGSTVWLSDESFGADLHVYNFF</sequence>
<evidence type="ECO:0000256" key="1">
    <source>
        <dbReference type="SAM" id="SignalP"/>
    </source>
</evidence>